<dbReference type="AlphaFoldDB" id="A0A2T7EDS9"/>
<dbReference type="Gramene" id="PUZ65990">
    <property type="protein sequence ID" value="PUZ65990"/>
    <property type="gene ID" value="GQ55_3G270500"/>
</dbReference>
<evidence type="ECO:0000256" key="1">
    <source>
        <dbReference type="SAM" id="MobiDB-lite"/>
    </source>
</evidence>
<sequence length="176" mass="19243">MPRCARRSAPLSSAAAAARRSLDPSFCPRCCPLRVPFSLRQNWGRGEHMSAAEVAGGAARAGKSRESRIGICKVPSGLLLPRPGNNAALVSVHPGSCCCQDAHYRLHAQWSWTCGWRVSEIHFGTFLVFSATGFSRFLWSGLWRVAPSGQFHHAEPRPQEASQTDRPTTDCTRVSP</sequence>
<reference evidence="2 3" key="1">
    <citation type="submission" date="2018-04" db="EMBL/GenBank/DDBJ databases">
        <title>WGS assembly of Panicum hallii var. hallii HAL2.</title>
        <authorList>
            <person name="Lovell J."/>
            <person name="Jenkins J."/>
            <person name="Lowry D."/>
            <person name="Mamidi S."/>
            <person name="Sreedasyam A."/>
            <person name="Weng X."/>
            <person name="Barry K."/>
            <person name="Bonette J."/>
            <person name="Campitelli B."/>
            <person name="Daum C."/>
            <person name="Gordon S."/>
            <person name="Gould B."/>
            <person name="Lipzen A."/>
            <person name="MacQueen A."/>
            <person name="Palacio-Mejia J."/>
            <person name="Plott C."/>
            <person name="Shakirov E."/>
            <person name="Shu S."/>
            <person name="Yoshinaga Y."/>
            <person name="Zane M."/>
            <person name="Rokhsar D."/>
            <person name="Grimwood J."/>
            <person name="Schmutz J."/>
            <person name="Juenger T."/>
        </authorList>
    </citation>
    <scope>NUCLEOTIDE SEQUENCE [LARGE SCALE GENOMIC DNA]</scope>
    <source>
        <strain evidence="3">cv. HAL2</strain>
    </source>
</reference>
<dbReference type="EMBL" id="CM009751">
    <property type="protein sequence ID" value="PUZ65990.1"/>
    <property type="molecule type" value="Genomic_DNA"/>
</dbReference>
<proteinExistence type="predicted"/>
<name>A0A2T7EDS9_9POAL</name>
<protein>
    <submittedName>
        <fullName evidence="2">Uncharacterized protein</fullName>
    </submittedName>
</protein>
<evidence type="ECO:0000313" key="3">
    <source>
        <dbReference type="Proteomes" id="UP000244336"/>
    </source>
</evidence>
<organism evidence="2 3">
    <name type="scientific">Panicum hallii var. hallii</name>
    <dbReference type="NCBI Taxonomy" id="1504633"/>
    <lineage>
        <taxon>Eukaryota</taxon>
        <taxon>Viridiplantae</taxon>
        <taxon>Streptophyta</taxon>
        <taxon>Embryophyta</taxon>
        <taxon>Tracheophyta</taxon>
        <taxon>Spermatophyta</taxon>
        <taxon>Magnoliopsida</taxon>
        <taxon>Liliopsida</taxon>
        <taxon>Poales</taxon>
        <taxon>Poaceae</taxon>
        <taxon>PACMAD clade</taxon>
        <taxon>Panicoideae</taxon>
        <taxon>Panicodae</taxon>
        <taxon>Paniceae</taxon>
        <taxon>Panicinae</taxon>
        <taxon>Panicum</taxon>
        <taxon>Panicum sect. Panicum</taxon>
    </lineage>
</organism>
<feature type="compositionally biased region" description="Polar residues" evidence="1">
    <location>
        <begin position="160"/>
        <end position="176"/>
    </location>
</feature>
<dbReference type="Proteomes" id="UP000244336">
    <property type="component" value="Chromosome 3"/>
</dbReference>
<gene>
    <name evidence="2" type="ORF">GQ55_3G270500</name>
</gene>
<accession>A0A2T7EDS9</accession>
<feature type="region of interest" description="Disordered" evidence="1">
    <location>
        <begin position="153"/>
        <end position="176"/>
    </location>
</feature>
<evidence type="ECO:0000313" key="2">
    <source>
        <dbReference type="EMBL" id="PUZ65990.1"/>
    </source>
</evidence>
<keyword evidence="3" id="KW-1185">Reference proteome</keyword>